<sequence>MYRLKNVLRPYAWGSDTAMAELFGREPSGGPEAELWIGAHPDSPSSVLLPGGAEQPLDAFIEAHPGPALGDEAIRLFGARLPFLAKVLAADSALSLQVHPTREQARAGFAAENAARIPAGAPGRNYKDDNHKPEMIYALTAFEALCGFRDPRDAARLFLGLRGKLAAAGADTALLDRVVSALQGPDGSAGLRTAFLALLEGGAESAALVDATAGLLAGLAPGSLGPEFTTVAWLADLYPQDPGTLISLLLNRVTLKPGQALCLPAGQIHAYLRGLGVEVMASSDNVLRCGLTPKHVDIAELVKVCDFSPLRPPLVEPRISEVGQELYCPPFAEFQLQRIELRDGDEPVPLDQHGPAVVLAGSGSAVLDSPRSDLALRRGGSAFIPCTEEPVLVHPAAGSRSPAVLFAVTTSGHDHN</sequence>
<dbReference type="Pfam" id="PF20511">
    <property type="entry name" value="PMI_typeI_cat"/>
    <property type="match status" value="1"/>
</dbReference>
<dbReference type="Gene3D" id="1.10.441.10">
    <property type="entry name" value="Phosphomannose Isomerase, domain 2"/>
    <property type="match status" value="1"/>
</dbReference>
<dbReference type="PANTHER" id="PTHR10309:SF0">
    <property type="entry name" value="MANNOSE-6-PHOSPHATE ISOMERASE"/>
    <property type="match status" value="1"/>
</dbReference>
<accession>A0ABX1JMU0</accession>
<keyword evidence="7 9" id="KW-0413">Isomerase</keyword>
<dbReference type="InterPro" id="IPR016305">
    <property type="entry name" value="Mannose-6-P_Isomerase"/>
</dbReference>
<comment type="similarity">
    <text evidence="3">Belongs to the mannose-6-phosphate isomerase type 1 family.</text>
</comment>
<keyword evidence="6" id="KW-0862">Zinc</keyword>
<evidence type="ECO:0000256" key="5">
    <source>
        <dbReference type="ARBA" id="ARBA00022723"/>
    </source>
</evidence>
<keyword evidence="5" id="KW-0479">Metal-binding</keyword>
<organism evidence="9 10">
    <name type="scientific">Arthrobacter deserti</name>
    <dbReference type="NCBI Taxonomy" id="1742687"/>
    <lineage>
        <taxon>Bacteria</taxon>
        <taxon>Bacillati</taxon>
        <taxon>Actinomycetota</taxon>
        <taxon>Actinomycetes</taxon>
        <taxon>Micrococcales</taxon>
        <taxon>Micrococcaceae</taxon>
        <taxon>Arthrobacter</taxon>
    </lineage>
</organism>
<dbReference type="PROSITE" id="PS00965">
    <property type="entry name" value="PMI_I_1"/>
    <property type="match status" value="1"/>
</dbReference>
<dbReference type="PANTHER" id="PTHR10309">
    <property type="entry name" value="MANNOSE-6-PHOSPHATE ISOMERASE"/>
    <property type="match status" value="1"/>
</dbReference>
<proteinExistence type="inferred from homology"/>
<comment type="catalytic activity">
    <reaction evidence="1">
        <text>D-mannose 6-phosphate = D-fructose 6-phosphate</text>
        <dbReference type="Rhea" id="RHEA:12356"/>
        <dbReference type="ChEBI" id="CHEBI:58735"/>
        <dbReference type="ChEBI" id="CHEBI:61527"/>
        <dbReference type="EC" id="5.3.1.8"/>
    </reaction>
</comment>
<comment type="caution">
    <text evidence="9">The sequence shown here is derived from an EMBL/GenBank/DDBJ whole genome shotgun (WGS) entry which is preliminary data.</text>
</comment>
<dbReference type="NCBIfam" id="TIGR00218">
    <property type="entry name" value="manA"/>
    <property type="match status" value="1"/>
</dbReference>
<evidence type="ECO:0000256" key="3">
    <source>
        <dbReference type="ARBA" id="ARBA00010772"/>
    </source>
</evidence>
<evidence type="ECO:0000256" key="1">
    <source>
        <dbReference type="ARBA" id="ARBA00000757"/>
    </source>
</evidence>
<evidence type="ECO:0000256" key="7">
    <source>
        <dbReference type="ARBA" id="ARBA00023235"/>
    </source>
</evidence>
<dbReference type="Gene3D" id="2.60.120.10">
    <property type="entry name" value="Jelly Rolls"/>
    <property type="match status" value="2"/>
</dbReference>
<evidence type="ECO:0000256" key="2">
    <source>
        <dbReference type="ARBA" id="ARBA00001947"/>
    </source>
</evidence>
<name>A0ABX1JMU0_9MICC</name>
<evidence type="ECO:0000259" key="8">
    <source>
        <dbReference type="Pfam" id="PF20511"/>
    </source>
</evidence>
<dbReference type="InterPro" id="IPR001250">
    <property type="entry name" value="Man6P_Isoase-1"/>
</dbReference>
<evidence type="ECO:0000313" key="9">
    <source>
        <dbReference type="EMBL" id="NKX50446.1"/>
    </source>
</evidence>
<dbReference type="SUPFAM" id="SSF51182">
    <property type="entry name" value="RmlC-like cupins"/>
    <property type="match status" value="1"/>
</dbReference>
<keyword evidence="10" id="KW-1185">Reference proteome</keyword>
<dbReference type="InterPro" id="IPR018050">
    <property type="entry name" value="Pmannose_isomerase-type1_CS"/>
</dbReference>
<dbReference type="Proteomes" id="UP000523795">
    <property type="component" value="Unassembled WGS sequence"/>
</dbReference>
<comment type="cofactor">
    <cofactor evidence="2">
        <name>Zn(2+)</name>
        <dbReference type="ChEBI" id="CHEBI:29105"/>
    </cofactor>
</comment>
<dbReference type="InterPro" id="IPR046457">
    <property type="entry name" value="PMI_typeI_cat"/>
</dbReference>
<evidence type="ECO:0000313" key="10">
    <source>
        <dbReference type="Proteomes" id="UP000523795"/>
    </source>
</evidence>
<evidence type="ECO:0000256" key="6">
    <source>
        <dbReference type="ARBA" id="ARBA00022833"/>
    </source>
</evidence>
<dbReference type="PRINTS" id="PR00714">
    <property type="entry name" value="MAN6PISMRASE"/>
</dbReference>
<evidence type="ECO:0000256" key="4">
    <source>
        <dbReference type="ARBA" id="ARBA00011956"/>
    </source>
</evidence>
<protein>
    <recommendedName>
        <fullName evidence="4">mannose-6-phosphate isomerase</fullName>
        <ecNumber evidence="4">5.3.1.8</ecNumber>
    </recommendedName>
</protein>
<feature type="domain" description="Phosphomannose isomerase type I catalytic" evidence="8">
    <location>
        <begin position="1"/>
        <end position="149"/>
    </location>
</feature>
<dbReference type="CDD" id="cd07011">
    <property type="entry name" value="cupin_PMI_type_I_N"/>
    <property type="match status" value="1"/>
</dbReference>
<dbReference type="InterPro" id="IPR014710">
    <property type="entry name" value="RmlC-like_jellyroll"/>
</dbReference>
<reference evidence="9 10" key="1">
    <citation type="submission" date="2020-04" db="EMBL/GenBank/DDBJ databases">
        <authorList>
            <person name="Liu S."/>
        </authorList>
    </citation>
    <scope>NUCLEOTIDE SEQUENCE [LARGE SCALE GENOMIC DNA]</scope>
    <source>
        <strain evidence="9 10">CGMCC 1.15091</strain>
    </source>
</reference>
<dbReference type="EC" id="5.3.1.8" evidence="4"/>
<dbReference type="PIRSF" id="PIRSF001480">
    <property type="entry name" value="Mannose-6-phosphate_isomerase"/>
    <property type="match status" value="1"/>
</dbReference>
<dbReference type="EMBL" id="JAAZSR010000092">
    <property type="protein sequence ID" value="NKX50446.1"/>
    <property type="molecule type" value="Genomic_DNA"/>
</dbReference>
<dbReference type="GO" id="GO:0004476">
    <property type="term" value="F:mannose-6-phosphate isomerase activity"/>
    <property type="evidence" value="ECO:0007669"/>
    <property type="project" value="UniProtKB-EC"/>
</dbReference>
<dbReference type="InterPro" id="IPR011051">
    <property type="entry name" value="RmlC_Cupin_sf"/>
</dbReference>
<gene>
    <name evidence="9" type="primary">manA</name>
    <name evidence="9" type="ORF">HER39_07675</name>
</gene>